<sequence>MDDEDLRVCLRALQRQCGVVTLQQLRDHAPAQRPLARADVARWERRRLLRRVHRAVWVDHTGPLTDEQTCWAAVLAVGPAALHLESATDLSHRPVEVAVDESRRVRPPVGVRLHRVRGLAQRVRAAASPPRVRVEEVVLGLVEHADAGTAVVRLLSDAVGDRSSTPARLRHAARRRRRLRHRRLVLAVLDDVEAGACSVLERAYLHRVERAHGLPTGSRQDPRPGGRGLQDVTYGGGLVSVELDGRLGYAGWVAGARDARRDLEDAAAGQHRLRLRYAQVLDDPCRTAGLLGRVLAHHGWRGAVRACGPSCPAASA</sequence>
<organism evidence="1 2">
    <name type="scientific">Nocardioides bruguierae</name>
    <dbReference type="NCBI Taxonomy" id="2945102"/>
    <lineage>
        <taxon>Bacteria</taxon>
        <taxon>Bacillati</taxon>
        <taxon>Actinomycetota</taxon>
        <taxon>Actinomycetes</taxon>
        <taxon>Propionibacteriales</taxon>
        <taxon>Nocardioidaceae</taxon>
        <taxon>Nocardioides</taxon>
    </lineage>
</organism>
<dbReference type="AlphaFoldDB" id="A0A9X2DC58"/>
<protein>
    <recommendedName>
        <fullName evidence="3">Transcriptional regulator, AbiEi antitoxin, Type IV TA system</fullName>
    </recommendedName>
</protein>
<accession>A0A9X2DC58</accession>
<evidence type="ECO:0008006" key="3">
    <source>
        <dbReference type="Google" id="ProtNLM"/>
    </source>
</evidence>
<reference evidence="1" key="1">
    <citation type="submission" date="2022-05" db="EMBL/GenBank/DDBJ databases">
        <authorList>
            <person name="Tuo L."/>
        </authorList>
    </citation>
    <scope>NUCLEOTIDE SEQUENCE</scope>
    <source>
        <strain evidence="1">BSK12Z-4</strain>
    </source>
</reference>
<dbReference type="Proteomes" id="UP001139485">
    <property type="component" value="Unassembled WGS sequence"/>
</dbReference>
<comment type="caution">
    <text evidence="1">The sequence shown here is derived from an EMBL/GenBank/DDBJ whole genome shotgun (WGS) entry which is preliminary data.</text>
</comment>
<proteinExistence type="predicted"/>
<keyword evidence="2" id="KW-1185">Reference proteome</keyword>
<evidence type="ECO:0000313" key="1">
    <source>
        <dbReference type="EMBL" id="MCM0622682.1"/>
    </source>
</evidence>
<name>A0A9X2DC58_9ACTN</name>
<dbReference type="RefSeq" id="WP_250828854.1">
    <property type="nucleotide sequence ID" value="NZ_JAMOIL010000044.1"/>
</dbReference>
<evidence type="ECO:0000313" key="2">
    <source>
        <dbReference type="Proteomes" id="UP001139485"/>
    </source>
</evidence>
<dbReference type="EMBL" id="JAMOIL010000044">
    <property type="protein sequence ID" value="MCM0622682.1"/>
    <property type="molecule type" value="Genomic_DNA"/>
</dbReference>
<gene>
    <name evidence="1" type="ORF">M8330_20540</name>
</gene>